<dbReference type="AlphaFoldDB" id="A0A812GJZ4"/>
<keyword evidence="3" id="KW-1185">Reference proteome</keyword>
<dbReference type="CDD" id="cd18186">
    <property type="entry name" value="BTB_POZ_ZBTB_KLHL-like"/>
    <property type="match status" value="1"/>
</dbReference>
<evidence type="ECO:0000313" key="3">
    <source>
        <dbReference type="Proteomes" id="UP000604046"/>
    </source>
</evidence>
<dbReference type="Proteomes" id="UP000604046">
    <property type="component" value="Unassembled WGS sequence"/>
</dbReference>
<dbReference type="InterPro" id="IPR000210">
    <property type="entry name" value="BTB/POZ_dom"/>
</dbReference>
<dbReference type="Gene3D" id="3.30.710.10">
    <property type="entry name" value="Potassium Channel Kv1.1, Chain A"/>
    <property type="match status" value="1"/>
</dbReference>
<sequence>MARSEYFREMFSSSSWKEALTNEVDLRSDSEVDGSSLRSLCLFLMTETFHAQGDLQLALSVRRLADRYRLDSLVKRAETELYRLLSTDNALTVLAHVTGCGGKLEEACLICITADNCDLLEKQQDKLDTIAEENPELMKQLVRLLLKARGKRPRTE</sequence>
<protein>
    <recommendedName>
        <fullName evidence="1">BTB domain-containing protein</fullName>
    </recommendedName>
</protein>
<proteinExistence type="predicted"/>
<evidence type="ECO:0000313" key="2">
    <source>
        <dbReference type="EMBL" id="CAE6922319.1"/>
    </source>
</evidence>
<gene>
    <name evidence="2" type="ORF">SNAT2548_LOCUS507</name>
</gene>
<dbReference type="EMBL" id="CAJNDS010000025">
    <property type="protein sequence ID" value="CAE6922319.1"/>
    <property type="molecule type" value="Genomic_DNA"/>
</dbReference>
<evidence type="ECO:0000259" key="1">
    <source>
        <dbReference type="Pfam" id="PF00651"/>
    </source>
</evidence>
<name>A0A812GJZ4_9DINO</name>
<comment type="caution">
    <text evidence="2">The sequence shown here is derived from an EMBL/GenBank/DDBJ whole genome shotgun (WGS) entry which is preliminary data.</text>
</comment>
<accession>A0A812GJZ4</accession>
<reference evidence="2" key="1">
    <citation type="submission" date="2021-02" db="EMBL/GenBank/DDBJ databases">
        <authorList>
            <person name="Dougan E. K."/>
            <person name="Rhodes N."/>
            <person name="Thang M."/>
            <person name="Chan C."/>
        </authorList>
    </citation>
    <scope>NUCLEOTIDE SEQUENCE</scope>
</reference>
<dbReference type="InterPro" id="IPR011333">
    <property type="entry name" value="SKP1/BTB/POZ_sf"/>
</dbReference>
<dbReference type="SUPFAM" id="SSF54695">
    <property type="entry name" value="POZ domain"/>
    <property type="match status" value="1"/>
</dbReference>
<feature type="domain" description="BTB" evidence="1">
    <location>
        <begin position="2"/>
        <end position="82"/>
    </location>
</feature>
<organism evidence="2 3">
    <name type="scientific">Symbiodinium natans</name>
    <dbReference type="NCBI Taxonomy" id="878477"/>
    <lineage>
        <taxon>Eukaryota</taxon>
        <taxon>Sar</taxon>
        <taxon>Alveolata</taxon>
        <taxon>Dinophyceae</taxon>
        <taxon>Suessiales</taxon>
        <taxon>Symbiodiniaceae</taxon>
        <taxon>Symbiodinium</taxon>
    </lineage>
</organism>
<dbReference type="PANTHER" id="PTHR24413">
    <property type="entry name" value="SPECKLE-TYPE POZ PROTEIN"/>
    <property type="match status" value="1"/>
</dbReference>
<dbReference type="OrthoDB" id="413524at2759"/>
<dbReference type="Pfam" id="PF00651">
    <property type="entry name" value="BTB"/>
    <property type="match status" value="1"/>
</dbReference>